<evidence type="ECO:0000313" key="1">
    <source>
        <dbReference type="EMBL" id="KAH6929126.1"/>
    </source>
</evidence>
<reference evidence="1" key="1">
    <citation type="submission" date="2020-05" db="EMBL/GenBank/DDBJ databases">
        <title>Large-scale comparative analyses of tick genomes elucidate their genetic diversity and vector capacities.</title>
        <authorList>
            <person name="Jia N."/>
            <person name="Wang J."/>
            <person name="Shi W."/>
            <person name="Du L."/>
            <person name="Sun Y."/>
            <person name="Zhan W."/>
            <person name="Jiang J."/>
            <person name="Wang Q."/>
            <person name="Zhang B."/>
            <person name="Ji P."/>
            <person name="Sakyi L.B."/>
            <person name="Cui X."/>
            <person name="Yuan T."/>
            <person name="Jiang B."/>
            <person name="Yang W."/>
            <person name="Lam T.T.-Y."/>
            <person name="Chang Q."/>
            <person name="Ding S."/>
            <person name="Wang X."/>
            <person name="Zhu J."/>
            <person name="Ruan X."/>
            <person name="Zhao L."/>
            <person name="Wei J."/>
            <person name="Que T."/>
            <person name="Du C."/>
            <person name="Cheng J."/>
            <person name="Dai P."/>
            <person name="Han X."/>
            <person name="Huang E."/>
            <person name="Gao Y."/>
            <person name="Liu J."/>
            <person name="Shao H."/>
            <person name="Ye R."/>
            <person name="Li L."/>
            <person name="Wei W."/>
            <person name="Wang X."/>
            <person name="Wang C."/>
            <person name="Yang T."/>
            <person name="Huo Q."/>
            <person name="Li W."/>
            <person name="Guo W."/>
            <person name="Chen H."/>
            <person name="Zhou L."/>
            <person name="Ni X."/>
            <person name="Tian J."/>
            <person name="Zhou Y."/>
            <person name="Sheng Y."/>
            <person name="Liu T."/>
            <person name="Pan Y."/>
            <person name="Xia L."/>
            <person name="Li J."/>
            <person name="Zhao F."/>
            <person name="Cao W."/>
        </authorList>
    </citation>
    <scope>NUCLEOTIDE SEQUENCE</scope>
    <source>
        <strain evidence="1">Hyas-2018</strain>
    </source>
</reference>
<dbReference type="EMBL" id="CM023486">
    <property type="protein sequence ID" value="KAH6929126.1"/>
    <property type="molecule type" value="Genomic_DNA"/>
</dbReference>
<protein>
    <submittedName>
        <fullName evidence="1">Uncharacterized protein</fullName>
    </submittedName>
</protein>
<proteinExistence type="predicted"/>
<sequence length="326" mass="36479">MEIAKRKRRVIRAQATRIINEADDILAKQRAPDTVAKQLSDVNAAIEPHILEEDADAEFEQAMEYDDKIASCLGSMKSFGKRLIDLQPVTSARNVRELRRLYDDLQVHMRGLKALGVGEDSYNTMLYPMLLRALPQEIVLNYHRSQAEAQPDLCTSSTDGSSSAGSATEHHTALTTLLRYLRRELESQERALEHRPDNSVGKPEFYYDREKVKTQRSNCRPSSAAALHGSAADVACEICASTDHESKDCNSNLDLAEKKAILSAKGICFRCTKKAYSQRVQSEDCMQDVQPSTCHIHVQSGLRERPKGEGHRNPTERTSELVCFGS</sequence>
<dbReference type="Proteomes" id="UP000821845">
    <property type="component" value="Chromosome 6"/>
</dbReference>
<keyword evidence="2" id="KW-1185">Reference proteome</keyword>
<evidence type="ECO:0000313" key="2">
    <source>
        <dbReference type="Proteomes" id="UP000821845"/>
    </source>
</evidence>
<name>A0ACB7S4Y8_HYAAI</name>
<accession>A0ACB7S4Y8</accession>
<gene>
    <name evidence="1" type="ORF">HPB50_023836</name>
</gene>
<organism evidence="1 2">
    <name type="scientific">Hyalomma asiaticum</name>
    <name type="common">Tick</name>
    <dbReference type="NCBI Taxonomy" id="266040"/>
    <lineage>
        <taxon>Eukaryota</taxon>
        <taxon>Metazoa</taxon>
        <taxon>Ecdysozoa</taxon>
        <taxon>Arthropoda</taxon>
        <taxon>Chelicerata</taxon>
        <taxon>Arachnida</taxon>
        <taxon>Acari</taxon>
        <taxon>Parasitiformes</taxon>
        <taxon>Ixodida</taxon>
        <taxon>Ixodoidea</taxon>
        <taxon>Ixodidae</taxon>
        <taxon>Hyalomminae</taxon>
        <taxon>Hyalomma</taxon>
    </lineage>
</organism>
<comment type="caution">
    <text evidence="1">The sequence shown here is derived from an EMBL/GenBank/DDBJ whole genome shotgun (WGS) entry which is preliminary data.</text>
</comment>